<reference evidence="2" key="1">
    <citation type="journal article" date="2022" name="Int. J. Mol. Sci.">
        <title>Draft Genome of Tanacetum Coccineum: Genomic Comparison of Closely Related Tanacetum-Family Plants.</title>
        <authorList>
            <person name="Yamashiro T."/>
            <person name="Shiraishi A."/>
            <person name="Nakayama K."/>
            <person name="Satake H."/>
        </authorList>
    </citation>
    <scope>NUCLEOTIDE SEQUENCE</scope>
</reference>
<evidence type="ECO:0000313" key="3">
    <source>
        <dbReference type="Proteomes" id="UP001151760"/>
    </source>
</evidence>
<reference evidence="2" key="2">
    <citation type="submission" date="2022-01" db="EMBL/GenBank/DDBJ databases">
        <authorList>
            <person name="Yamashiro T."/>
            <person name="Shiraishi A."/>
            <person name="Satake H."/>
            <person name="Nakayama K."/>
        </authorList>
    </citation>
    <scope>NUCLEOTIDE SEQUENCE</scope>
</reference>
<keyword evidence="1" id="KW-0812">Transmembrane</keyword>
<dbReference type="Proteomes" id="UP001151760">
    <property type="component" value="Unassembled WGS sequence"/>
</dbReference>
<keyword evidence="1" id="KW-0472">Membrane</keyword>
<feature type="transmembrane region" description="Helical" evidence="1">
    <location>
        <begin position="26"/>
        <end position="47"/>
    </location>
</feature>
<protein>
    <submittedName>
        <fullName evidence="2">Uncharacterized protein</fullName>
    </submittedName>
</protein>
<evidence type="ECO:0000313" key="2">
    <source>
        <dbReference type="EMBL" id="GJS87125.1"/>
    </source>
</evidence>
<accession>A0ABQ4ZBB2</accession>
<keyword evidence="1" id="KW-1133">Transmembrane helix</keyword>
<organism evidence="2 3">
    <name type="scientific">Tanacetum coccineum</name>
    <dbReference type="NCBI Taxonomy" id="301880"/>
    <lineage>
        <taxon>Eukaryota</taxon>
        <taxon>Viridiplantae</taxon>
        <taxon>Streptophyta</taxon>
        <taxon>Embryophyta</taxon>
        <taxon>Tracheophyta</taxon>
        <taxon>Spermatophyta</taxon>
        <taxon>Magnoliopsida</taxon>
        <taxon>eudicotyledons</taxon>
        <taxon>Gunneridae</taxon>
        <taxon>Pentapetalae</taxon>
        <taxon>asterids</taxon>
        <taxon>campanulids</taxon>
        <taxon>Asterales</taxon>
        <taxon>Asteraceae</taxon>
        <taxon>Asteroideae</taxon>
        <taxon>Anthemideae</taxon>
        <taxon>Anthemidinae</taxon>
        <taxon>Tanacetum</taxon>
    </lineage>
</organism>
<comment type="caution">
    <text evidence="2">The sequence shown here is derived from an EMBL/GenBank/DDBJ whole genome shotgun (WGS) entry which is preliminary data.</text>
</comment>
<gene>
    <name evidence="2" type="ORF">Tco_0769761</name>
</gene>
<sequence length="226" mass="25065">MVMILNNGDDDGDGDGCGESTMEMVAAMKMVAVMDMVVMEIVVLALAKKKASLKKNMTGQAIDRAITDFMIRKSDTVIYQLTHKNFVMGKVGQPITDSITSSDNVNPFVPVPPNELHAKITQEFNEIHAISAMIDSRLENIDRTLIIMPPTAPFEQLLNDFMNPPDIFEMDDLESDDESVDTPLVSPILDSDNELGDGEVLNGLDEYGNARDFYRNKIIKALMEMT</sequence>
<keyword evidence="3" id="KW-1185">Reference proteome</keyword>
<dbReference type="EMBL" id="BQNB010011173">
    <property type="protein sequence ID" value="GJS87125.1"/>
    <property type="molecule type" value="Genomic_DNA"/>
</dbReference>
<proteinExistence type="predicted"/>
<evidence type="ECO:0000256" key="1">
    <source>
        <dbReference type="SAM" id="Phobius"/>
    </source>
</evidence>
<name>A0ABQ4ZBB2_9ASTR</name>